<name>A0ABQ1Y2K0_9MICC</name>
<dbReference type="Pfam" id="PF08774">
    <property type="entry name" value="VRR_NUC"/>
    <property type="match status" value="1"/>
</dbReference>
<dbReference type="InterPro" id="IPR011856">
    <property type="entry name" value="tRNA_endonuc-like_dom_sf"/>
</dbReference>
<evidence type="ECO:0000313" key="6">
    <source>
        <dbReference type="Proteomes" id="UP000596938"/>
    </source>
</evidence>
<evidence type="ECO:0000256" key="1">
    <source>
        <dbReference type="ARBA" id="ARBA00001946"/>
    </source>
</evidence>
<dbReference type="EMBL" id="BMKU01000019">
    <property type="protein sequence ID" value="GGH10281.1"/>
    <property type="molecule type" value="Genomic_DNA"/>
</dbReference>
<evidence type="ECO:0000256" key="2">
    <source>
        <dbReference type="ARBA" id="ARBA00022722"/>
    </source>
</evidence>
<organism evidence="5 6">
    <name type="scientific">Pseudarthrobacter polychromogenes</name>
    <dbReference type="NCBI Taxonomy" id="1676"/>
    <lineage>
        <taxon>Bacteria</taxon>
        <taxon>Bacillati</taxon>
        <taxon>Actinomycetota</taxon>
        <taxon>Actinomycetes</taxon>
        <taxon>Micrococcales</taxon>
        <taxon>Micrococcaceae</taxon>
        <taxon>Pseudarthrobacter</taxon>
    </lineage>
</organism>
<accession>A0ABQ1Y2K0</accession>
<dbReference type="Proteomes" id="UP000596938">
    <property type="component" value="Unassembled WGS sequence"/>
</dbReference>
<proteinExistence type="predicted"/>
<dbReference type="SMART" id="SM00990">
    <property type="entry name" value="VRR_NUC"/>
    <property type="match status" value="1"/>
</dbReference>
<keyword evidence="3" id="KW-0378">Hydrolase</keyword>
<evidence type="ECO:0000256" key="3">
    <source>
        <dbReference type="ARBA" id="ARBA00022801"/>
    </source>
</evidence>
<keyword evidence="6" id="KW-1185">Reference proteome</keyword>
<evidence type="ECO:0000259" key="4">
    <source>
        <dbReference type="SMART" id="SM00990"/>
    </source>
</evidence>
<sequence length="120" mass="13568">MPDKPWRVPVADHRRIVICDWTEKQLQDQIIAMAKALGWLVYHTHDSRRSEPGFPDLTLVHPKQGRVLFWELKAEKGRVSPAQKIWLAALNAAGINAIIIRPSDWADGVVEKELRGTAVA</sequence>
<dbReference type="Gene3D" id="3.40.1350.10">
    <property type="match status" value="1"/>
</dbReference>
<gene>
    <name evidence="5" type="ORF">GCM10011577_39010</name>
</gene>
<feature type="domain" description="VRR-NUC" evidence="4">
    <location>
        <begin position="21"/>
        <end position="104"/>
    </location>
</feature>
<dbReference type="InterPro" id="IPR014883">
    <property type="entry name" value="VRR_NUC"/>
</dbReference>
<comment type="cofactor">
    <cofactor evidence="1">
        <name>Mg(2+)</name>
        <dbReference type="ChEBI" id="CHEBI:18420"/>
    </cofactor>
</comment>
<keyword evidence="2" id="KW-0540">Nuclease</keyword>
<reference evidence="6" key="1">
    <citation type="journal article" date="2019" name="Int. J. Syst. Evol. Microbiol.">
        <title>The Global Catalogue of Microorganisms (GCM) 10K type strain sequencing project: providing services to taxonomists for standard genome sequencing and annotation.</title>
        <authorList>
            <consortium name="The Broad Institute Genomics Platform"/>
            <consortium name="The Broad Institute Genome Sequencing Center for Infectious Disease"/>
            <person name="Wu L."/>
            <person name="Ma J."/>
        </authorList>
    </citation>
    <scope>NUCLEOTIDE SEQUENCE [LARGE SCALE GENOMIC DNA]</scope>
    <source>
        <strain evidence="6">CGMCC 1.1927</strain>
    </source>
</reference>
<dbReference type="RefSeq" id="WP_229666554.1">
    <property type="nucleotide sequence ID" value="NZ_BAAAWV010000001.1"/>
</dbReference>
<protein>
    <recommendedName>
        <fullName evidence="4">VRR-NUC domain-containing protein</fullName>
    </recommendedName>
</protein>
<comment type="caution">
    <text evidence="5">The sequence shown here is derived from an EMBL/GenBank/DDBJ whole genome shotgun (WGS) entry which is preliminary data.</text>
</comment>
<evidence type="ECO:0000313" key="5">
    <source>
        <dbReference type="EMBL" id="GGH10281.1"/>
    </source>
</evidence>